<proteinExistence type="predicted"/>
<evidence type="ECO:0000256" key="1">
    <source>
        <dbReference type="SAM" id="Phobius"/>
    </source>
</evidence>
<evidence type="ECO:0000313" key="2">
    <source>
        <dbReference type="EMBL" id="SBT69014.1"/>
    </source>
</evidence>
<dbReference type="RefSeq" id="WP_091582909.1">
    <property type="nucleotide sequence ID" value="NZ_FLRH01000004.1"/>
</dbReference>
<dbReference type="Proteomes" id="UP000199558">
    <property type="component" value="Unassembled WGS sequence"/>
</dbReference>
<sequence length="100" mass="10211">MSMLLHLHAAVASVQGVATDVIAAPDPGNIAPPGSDKILTILGWVKWIVTAVAVGGAMFIGAKMAIAHRRGDDTNTSALGWWLAGCVLLGVGPQLVDALT</sequence>
<protein>
    <recommendedName>
        <fullName evidence="4">TrbC/VIRB2 family protein</fullName>
    </recommendedName>
</protein>
<reference evidence="3" key="1">
    <citation type="submission" date="2016-06" db="EMBL/GenBank/DDBJ databases">
        <authorList>
            <person name="Varghese N."/>
            <person name="Submissions Spin"/>
        </authorList>
    </citation>
    <scope>NUCLEOTIDE SEQUENCE [LARGE SCALE GENOMIC DNA]</scope>
    <source>
        <strain evidence="3">DSM 45794</strain>
    </source>
</reference>
<accession>A0A1A9BJ80</accession>
<dbReference type="OrthoDB" id="4250843at2"/>
<feature type="transmembrane region" description="Helical" evidence="1">
    <location>
        <begin position="47"/>
        <end position="66"/>
    </location>
</feature>
<dbReference type="AlphaFoldDB" id="A0A1A9BJ80"/>
<keyword evidence="1" id="KW-0812">Transmembrane</keyword>
<keyword evidence="1" id="KW-0472">Membrane</keyword>
<dbReference type="STRING" id="946078.GA0070622_6132"/>
<keyword evidence="1" id="KW-1133">Transmembrane helix</keyword>
<name>A0A1A9BJ80_9ACTN</name>
<gene>
    <name evidence="2" type="ORF">GA0070622_6132</name>
</gene>
<evidence type="ECO:0000313" key="3">
    <source>
        <dbReference type="Proteomes" id="UP000199558"/>
    </source>
</evidence>
<keyword evidence="3" id="KW-1185">Reference proteome</keyword>
<dbReference type="EMBL" id="FLRH01000004">
    <property type="protein sequence ID" value="SBT69014.1"/>
    <property type="molecule type" value="Genomic_DNA"/>
</dbReference>
<organism evidence="2 3">
    <name type="scientific">Micromonospora sediminicola</name>
    <dbReference type="NCBI Taxonomy" id="946078"/>
    <lineage>
        <taxon>Bacteria</taxon>
        <taxon>Bacillati</taxon>
        <taxon>Actinomycetota</taxon>
        <taxon>Actinomycetes</taxon>
        <taxon>Micromonosporales</taxon>
        <taxon>Micromonosporaceae</taxon>
        <taxon>Micromonospora</taxon>
    </lineage>
</organism>
<evidence type="ECO:0008006" key="4">
    <source>
        <dbReference type="Google" id="ProtNLM"/>
    </source>
</evidence>